<dbReference type="InterPro" id="IPR054485">
    <property type="entry name" value="FlK-like_dom"/>
</dbReference>
<feature type="binding site" evidence="2">
    <location>
        <position position="114"/>
    </location>
    <ligand>
        <name>substrate</name>
    </ligand>
</feature>
<dbReference type="InterPro" id="IPR029069">
    <property type="entry name" value="HotDog_dom_sf"/>
</dbReference>
<reference evidence="5" key="1">
    <citation type="submission" date="2016-10" db="EMBL/GenBank/DDBJ databases">
        <authorList>
            <person name="Varghese N."/>
            <person name="Submissions S."/>
        </authorList>
    </citation>
    <scope>NUCLEOTIDE SEQUENCE [LARGE SCALE GENOMIC DNA]</scope>
    <source>
        <strain evidence="5">DSM 2179</strain>
    </source>
</reference>
<protein>
    <submittedName>
        <fullName evidence="4">Predicted thioesterase</fullName>
    </submittedName>
</protein>
<feature type="active site" evidence="1">
    <location>
        <position position="36"/>
    </location>
</feature>
<dbReference type="RefSeq" id="WP_091829875.1">
    <property type="nucleotide sequence ID" value="NZ_FNZK01000004.1"/>
</dbReference>
<gene>
    <name evidence="4" type="ORF">SAMN05660742_10493</name>
</gene>
<dbReference type="Pfam" id="PF22636">
    <property type="entry name" value="FlK"/>
    <property type="match status" value="1"/>
</dbReference>
<evidence type="ECO:0000256" key="2">
    <source>
        <dbReference type="PIRSR" id="PIRSR014972-2"/>
    </source>
</evidence>
<dbReference type="SUPFAM" id="SSF54637">
    <property type="entry name" value="Thioesterase/thiol ester dehydrase-isomerase"/>
    <property type="match status" value="1"/>
</dbReference>
<dbReference type="PANTHER" id="PTHR36934:SF1">
    <property type="entry name" value="THIOESTERASE DOMAIN-CONTAINING PROTEIN"/>
    <property type="match status" value="1"/>
</dbReference>
<keyword evidence="5" id="KW-1185">Reference proteome</keyword>
<dbReference type="InterPro" id="IPR025540">
    <property type="entry name" value="FlK"/>
</dbReference>
<evidence type="ECO:0000313" key="5">
    <source>
        <dbReference type="Proteomes" id="UP000199662"/>
    </source>
</evidence>
<proteinExistence type="predicted"/>
<feature type="active site" evidence="1">
    <location>
        <position position="70"/>
    </location>
</feature>
<dbReference type="EMBL" id="FNZK01000004">
    <property type="protein sequence ID" value="SEJ18825.1"/>
    <property type="molecule type" value="Genomic_DNA"/>
</dbReference>
<feature type="binding site" evidence="2">
    <location>
        <position position="63"/>
    </location>
    <ligand>
        <name>substrate</name>
    </ligand>
</feature>
<feature type="binding site" evidence="2">
    <location>
        <position position="63"/>
    </location>
    <ligand>
        <name>CoA</name>
        <dbReference type="ChEBI" id="CHEBI:57287"/>
    </ligand>
</feature>
<evidence type="ECO:0000313" key="4">
    <source>
        <dbReference type="EMBL" id="SEJ18825.1"/>
    </source>
</evidence>
<accession>A0A1H6X2N3</accession>
<evidence type="ECO:0000259" key="3">
    <source>
        <dbReference type="Pfam" id="PF22636"/>
    </source>
</evidence>
<sequence>MDFEFKIGMKETAQDVVAEQNTAVFMGSGSLPVYATPAMLALIEKASALLAQKTLPELMSTVGILLNVKHIAATPVGMKVRVESELILVEGRKLTFKVTAFDEKEKIAEGIHERFVIKKEPFLQKAEAKLY</sequence>
<name>A0A1H6X2N3_9FIRM</name>
<dbReference type="PANTHER" id="PTHR36934">
    <property type="entry name" value="BLR0278 PROTEIN"/>
    <property type="match status" value="1"/>
</dbReference>
<dbReference type="Proteomes" id="UP000199662">
    <property type="component" value="Unassembled WGS sequence"/>
</dbReference>
<dbReference type="AlphaFoldDB" id="A0A1H6X2N3"/>
<evidence type="ECO:0000256" key="1">
    <source>
        <dbReference type="PIRSR" id="PIRSR014972-1"/>
    </source>
</evidence>
<feature type="domain" description="Fluoroacetyl-CoA-specific thioesterase-like" evidence="3">
    <location>
        <begin position="17"/>
        <end position="120"/>
    </location>
</feature>
<feature type="active site" evidence="1">
    <location>
        <position position="44"/>
    </location>
</feature>
<dbReference type="PIRSF" id="PIRSF014972">
    <property type="entry name" value="FlK"/>
    <property type="match status" value="1"/>
</dbReference>
<organism evidence="4 5">
    <name type="scientific">Propionispira arboris</name>
    <dbReference type="NCBI Taxonomy" id="84035"/>
    <lineage>
        <taxon>Bacteria</taxon>
        <taxon>Bacillati</taxon>
        <taxon>Bacillota</taxon>
        <taxon>Negativicutes</taxon>
        <taxon>Selenomonadales</taxon>
        <taxon>Selenomonadaceae</taxon>
        <taxon>Propionispira</taxon>
    </lineage>
</organism>
<dbReference type="Gene3D" id="3.10.129.10">
    <property type="entry name" value="Hotdog Thioesterase"/>
    <property type="match status" value="1"/>
</dbReference>